<keyword evidence="8" id="KW-1185">Reference proteome</keyword>
<evidence type="ECO:0000256" key="1">
    <source>
        <dbReference type="ARBA" id="ARBA00004651"/>
    </source>
</evidence>
<proteinExistence type="predicted"/>
<feature type="transmembrane region" description="Helical" evidence="6">
    <location>
        <begin position="41"/>
        <end position="58"/>
    </location>
</feature>
<evidence type="ECO:0000256" key="3">
    <source>
        <dbReference type="ARBA" id="ARBA00022692"/>
    </source>
</evidence>
<accession>A0A4R4F9G0</accession>
<dbReference type="GO" id="GO:0005886">
    <property type="term" value="C:plasma membrane"/>
    <property type="evidence" value="ECO:0007669"/>
    <property type="project" value="UniProtKB-SubCell"/>
</dbReference>
<keyword evidence="4 6" id="KW-1133">Transmembrane helix</keyword>
<keyword evidence="2" id="KW-1003">Cell membrane</keyword>
<keyword evidence="5 6" id="KW-0472">Membrane</keyword>
<evidence type="ECO:0000256" key="6">
    <source>
        <dbReference type="SAM" id="Phobius"/>
    </source>
</evidence>
<dbReference type="Proteomes" id="UP000295710">
    <property type="component" value="Unassembled WGS sequence"/>
</dbReference>
<protein>
    <submittedName>
        <fullName evidence="7">Uncharacterized protein</fullName>
    </submittedName>
</protein>
<organism evidence="7 8">
    <name type="scientific">Extibacter muris</name>
    <dbReference type="NCBI Taxonomy" id="1796622"/>
    <lineage>
        <taxon>Bacteria</taxon>
        <taxon>Bacillati</taxon>
        <taxon>Bacillota</taxon>
        <taxon>Clostridia</taxon>
        <taxon>Lachnospirales</taxon>
        <taxon>Lachnospiraceae</taxon>
        <taxon>Extibacter</taxon>
    </lineage>
</organism>
<comment type="caution">
    <text evidence="7">The sequence shown here is derived from an EMBL/GenBank/DDBJ whole genome shotgun (WGS) entry which is preliminary data.</text>
</comment>
<comment type="subcellular location">
    <subcellularLocation>
        <location evidence="1">Cell membrane</location>
        <topology evidence="1">Multi-pass membrane protein</topology>
    </subcellularLocation>
</comment>
<dbReference type="EMBL" id="SMMX01000024">
    <property type="protein sequence ID" value="TDA20312.1"/>
    <property type="molecule type" value="Genomic_DNA"/>
</dbReference>
<gene>
    <name evidence="7" type="ORF">E1963_17610</name>
</gene>
<feature type="transmembrane region" description="Helical" evidence="6">
    <location>
        <begin position="15"/>
        <end position="35"/>
    </location>
</feature>
<reference evidence="7 8" key="1">
    <citation type="journal article" date="2016" name="Nat. Microbiol.">
        <title>The Mouse Intestinal Bacterial Collection (miBC) provides host-specific insight into cultured diversity and functional potential of the gut microbiota.</title>
        <authorList>
            <person name="Lagkouvardos I."/>
            <person name="Pukall R."/>
            <person name="Abt B."/>
            <person name="Foesel B.U."/>
            <person name="Meier-Kolthoff J.P."/>
            <person name="Kumar N."/>
            <person name="Bresciani A."/>
            <person name="Martinez I."/>
            <person name="Just S."/>
            <person name="Ziegler C."/>
            <person name="Brugiroux S."/>
            <person name="Garzetti D."/>
            <person name="Wenning M."/>
            <person name="Bui T.P."/>
            <person name="Wang J."/>
            <person name="Hugenholtz F."/>
            <person name="Plugge C.M."/>
            <person name="Peterson D.A."/>
            <person name="Hornef M.W."/>
            <person name="Baines J.F."/>
            <person name="Smidt H."/>
            <person name="Walter J."/>
            <person name="Kristiansen K."/>
            <person name="Nielsen H.B."/>
            <person name="Haller D."/>
            <person name="Overmann J."/>
            <person name="Stecher B."/>
            <person name="Clavel T."/>
        </authorList>
    </citation>
    <scope>NUCLEOTIDE SEQUENCE [LARGE SCALE GENOMIC DNA]</scope>
    <source>
        <strain evidence="7 8">DSM 28560</strain>
    </source>
</reference>
<evidence type="ECO:0000313" key="8">
    <source>
        <dbReference type="Proteomes" id="UP000295710"/>
    </source>
</evidence>
<dbReference type="Pfam" id="PF03606">
    <property type="entry name" value="DcuC"/>
    <property type="match status" value="1"/>
</dbReference>
<sequence>MQRAASCTKRARHKLIGAALVVILAVMVYGIISRGWYMEEINGLFIIAALIAAVIGRLKAEDVCTNMIEGAKGVIAAAIVCGLSRGIMVILDEGSIYS</sequence>
<keyword evidence="3 6" id="KW-0812">Transmembrane</keyword>
<dbReference type="InterPro" id="IPR018385">
    <property type="entry name" value="C4_dicarb_anaerob_car-like"/>
</dbReference>
<evidence type="ECO:0000256" key="4">
    <source>
        <dbReference type="ARBA" id="ARBA00022989"/>
    </source>
</evidence>
<evidence type="ECO:0000256" key="2">
    <source>
        <dbReference type="ARBA" id="ARBA00022475"/>
    </source>
</evidence>
<dbReference type="AlphaFoldDB" id="A0A4R4F9G0"/>
<evidence type="ECO:0000313" key="7">
    <source>
        <dbReference type="EMBL" id="TDA20312.1"/>
    </source>
</evidence>
<name>A0A4R4F9G0_9FIRM</name>
<evidence type="ECO:0000256" key="5">
    <source>
        <dbReference type="ARBA" id="ARBA00023136"/>
    </source>
</evidence>